<evidence type="ECO:0000256" key="1">
    <source>
        <dbReference type="SAM" id="MobiDB-lite"/>
    </source>
</evidence>
<dbReference type="SUPFAM" id="SSF51126">
    <property type="entry name" value="Pectin lyase-like"/>
    <property type="match status" value="1"/>
</dbReference>
<organism evidence="2 3">
    <name type="scientific">Rathayibacter iranicus</name>
    <dbReference type="NCBI Taxonomy" id="59737"/>
    <lineage>
        <taxon>Bacteria</taxon>
        <taxon>Bacillati</taxon>
        <taxon>Actinomycetota</taxon>
        <taxon>Actinomycetes</taxon>
        <taxon>Micrococcales</taxon>
        <taxon>Microbacteriaceae</taxon>
        <taxon>Rathayibacter</taxon>
    </lineage>
</organism>
<dbReference type="KEGG" id="ria:C7V51_15740"/>
<evidence type="ECO:0000313" key="2">
    <source>
        <dbReference type="EMBL" id="AZZ57159.1"/>
    </source>
</evidence>
<reference evidence="2 3" key="1">
    <citation type="submission" date="2018-03" db="EMBL/GenBank/DDBJ databases">
        <title>Bacteriophage NCPPB3778 and a type I-E CRISPR drive the evolution of the US Biological Select Agent, Rathayibacter toxicus.</title>
        <authorList>
            <person name="Davis E.W.II."/>
            <person name="Tabima J.F."/>
            <person name="Weisberg A.J."/>
            <person name="Dantas Lopes L."/>
            <person name="Wiseman M.S."/>
            <person name="Wiseman M.S."/>
            <person name="Pupko T."/>
            <person name="Belcher M.S."/>
            <person name="Sechler A.J."/>
            <person name="Tancos M.A."/>
            <person name="Schroeder B.K."/>
            <person name="Murray T.D."/>
            <person name="Luster D.G."/>
            <person name="Schneider W.L."/>
            <person name="Rogers E."/>
            <person name="Andreote F.D."/>
            <person name="Grunwald N.J."/>
            <person name="Putnam M.L."/>
            <person name="Chang J.H."/>
        </authorList>
    </citation>
    <scope>NUCLEOTIDE SEQUENCE [LARGE SCALE GENOMIC DNA]</scope>
    <source>
        <strain evidence="2 3">NCCPB 2253</strain>
    </source>
</reference>
<accession>A0AAD1AI42</accession>
<evidence type="ECO:0008006" key="4">
    <source>
        <dbReference type="Google" id="ProtNLM"/>
    </source>
</evidence>
<dbReference type="EMBL" id="CP028130">
    <property type="protein sequence ID" value="AZZ57159.1"/>
    <property type="molecule type" value="Genomic_DNA"/>
</dbReference>
<dbReference type="InterPro" id="IPR011050">
    <property type="entry name" value="Pectin_lyase_fold/virulence"/>
</dbReference>
<feature type="compositionally biased region" description="Polar residues" evidence="1">
    <location>
        <begin position="1"/>
        <end position="11"/>
    </location>
</feature>
<name>A0AAD1AI42_9MICO</name>
<protein>
    <recommendedName>
        <fullName evidence="4">Pectate lyase superfamily protein domain-containing protein</fullName>
    </recommendedName>
</protein>
<dbReference type="Proteomes" id="UP000283946">
    <property type="component" value="Chromosome"/>
</dbReference>
<feature type="compositionally biased region" description="Basic and acidic residues" evidence="1">
    <location>
        <begin position="28"/>
        <end position="41"/>
    </location>
</feature>
<gene>
    <name evidence="2" type="ORF">C7V51_15740</name>
</gene>
<dbReference type="RefSeq" id="WP_104266397.1">
    <property type="nucleotide sequence ID" value="NZ_CP028130.1"/>
</dbReference>
<proteinExistence type="predicted"/>
<sequence length="564" mass="57956">MSDTSTATNDSFVRREEVGAAGGVAPLSDDKKLPVANHPDRVLTTNGGRPVGKGELTLNVSDFGTLGTADDSATIQAAIDEATAAGLTPKTAETGETVTVNGSSAWARVMLRPGIYRANITLRAGVEFVGMSGTSARFGIDSYRYGGVVIRSADPSKPVITIDGAATALSSVTIVGEGSGIGLHVRYGFETRVDGVRIINFEKGLWISQTNNALYNFIRVDNCGSAATPAVVIESNQSHSGDALATNTADFNSLHIERAKGGTSLAVAVGNRPNYDAAEFLRFVNLHIEASTDSGGVANPNNVPVIDLGNVRGVDFVAAFVFGGPGPLLRMNQQVLNTSSGFNGGVSVVGGTWLGQGPSNNLFVLARGNGFHLGGGARLTRYTGAAVFVSVDFGPVVSISDPQPLHYASGSAMVAPGPILSDQRPNTATTRRPYDVQGDLRIWGHETVVQPTAPTFTLSGNGATFSGGGSDSRGTILLQVANGATAAFTGAPGGVELGRVTFAQPWSNAPHVAVTPASADAVEAGIWANATPTQIILFAKNGPSGATSAKLLRITYSAVGTVTG</sequence>
<feature type="region of interest" description="Disordered" evidence="1">
    <location>
        <begin position="1"/>
        <end position="51"/>
    </location>
</feature>
<dbReference type="AlphaFoldDB" id="A0AAD1AI42"/>
<dbReference type="InterPro" id="IPR012334">
    <property type="entry name" value="Pectin_lyas_fold"/>
</dbReference>
<dbReference type="Gene3D" id="2.160.20.10">
    <property type="entry name" value="Single-stranded right-handed beta-helix, Pectin lyase-like"/>
    <property type="match status" value="1"/>
</dbReference>
<evidence type="ECO:0000313" key="3">
    <source>
        <dbReference type="Proteomes" id="UP000283946"/>
    </source>
</evidence>